<dbReference type="STRING" id="1220188.A0A4S3J5P9"/>
<protein>
    <submittedName>
        <fullName evidence="3">Uncharacterized protein</fullName>
    </submittedName>
</protein>
<evidence type="ECO:0000256" key="1">
    <source>
        <dbReference type="SAM" id="MobiDB-lite"/>
    </source>
</evidence>
<dbReference type="EMBL" id="QUQM01000004">
    <property type="protein sequence ID" value="KAA8647104.1"/>
    <property type="molecule type" value="Genomic_DNA"/>
</dbReference>
<evidence type="ECO:0000313" key="2">
    <source>
        <dbReference type="EMBL" id="KAA8647104.1"/>
    </source>
</evidence>
<reference evidence="2 5" key="2">
    <citation type="submission" date="2019-08" db="EMBL/GenBank/DDBJ databases">
        <title>The genome sequence of a newly discovered highly antifungal drug resistant Aspergillus species, Aspergillus tanneri NIH 1004.</title>
        <authorList>
            <person name="Mounaud S."/>
            <person name="Singh I."/>
            <person name="Joardar V."/>
            <person name="Pakala S."/>
            <person name="Pakala S."/>
            <person name="Venepally P."/>
            <person name="Chung J.K."/>
            <person name="Losada L."/>
            <person name="Nierman W.C."/>
        </authorList>
    </citation>
    <scope>NUCLEOTIDE SEQUENCE [LARGE SCALE GENOMIC DNA]</scope>
    <source>
        <strain evidence="2 5">NIH1004</strain>
    </source>
</reference>
<dbReference type="RefSeq" id="XP_033426465.1">
    <property type="nucleotide sequence ID" value="XM_033570433.1"/>
</dbReference>
<evidence type="ECO:0000313" key="5">
    <source>
        <dbReference type="Proteomes" id="UP000324241"/>
    </source>
</evidence>
<dbReference type="OrthoDB" id="5372734at2759"/>
<dbReference type="EMBL" id="SOSA01000541">
    <property type="protein sequence ID" value="THC90253.1"/>
    <property type="molecule type" value="Genomic_DNA"/>
</dbReference>
<feature type="region of interest" description="Disordered" evidence="1">
    <location>
        <begin position="165"/>
        <end position="186"/>
    </location>
</feature>
<dbReference type="Proteomes" id="UP000324241">
    <property type="component" value="Unassembled WGS sequence"/>
</dbReference>
<evidence type="ECO:0000313" key="3">
    <source>
        <dbReference type="EMBL" id="THC90253.1"/>
    </source>
</evidence>
<proteinExistence type="predicted"/>
<reference evidence="3 4" key="1">
    <citation type="submission" date="2019-03" db="EMBL/GenBank/DDBJ databases">
        <title>The genome sequence of a newly discovered highly antifungal drug resistant Aspergillus species, Aspergillus tanneri NIH 1004.</title>
        <authorList>
            <person name="Mounaud S."/>
            <person name="Singh I."/>
            <person name="Joardar V."/>
            <person name="Pakala S."/>
            <person name="Pakala S."/>
            <person name="Venepally P."/>
            <person name="Hoover J."/>
            <person name="Nierman W."/>
            <person name="Chung J."/>
            <person name="Losada L."/>
        </authorList>
    </citation>
    <scope>NUCLEOTIDE SEQUENCE [LARGE SCALE GENOMIC DNA]</scope>
    <source>
        <strain evidence="3 4">NIH1004</strain>
    </source>
</reference>
<gene>
    <name evidence="2" type="ORF">ATNIH1004_005787</name>
    <name evidence="3" type="ORF">EYZ11_010280</name>
</gene>
<organism evidence="3 4">
    <name type="scientific">Aspergillus tanneri</name>
    <dbReference type="NCBI Taxonomy" id="1220188"/>
    <lineage>
        <taxon>Eukaryota</taxon>
        <taxon>Fungi</taxon>
        <taxon>Dikarya</taxon>
        <taxon>Ascomycota</taxon>
        <taxon>Pezizomycotina</taxon>
        <taxon>Eurotiomycetes</taxon>
        <taxon>Eurotiomycetidae</taxon>
        <taxon>Eurotiales</taxon>
        <taxon>Aspergillaceae</taxon>
        <taxon>Aspergillus</taxon>
        <taxon>Aspergillus subgen. Circumdati</taxon>
    </lineage>
</organism>
<evidence type="ECO:0000313" key="4">
    <source>
        <dbReference type="Proteomes" id="UP000308092"/>
    </source>
</evidence>
<dbReference type="AlphaFoldDB" id="A0A4S3J5P9"/>
<sequence length="347" mass="39000">MSDDDDYYDESDEEIFWIIEPEPEIADELAENPTADPVFFDEDYFDMEIQEYYSDWDEMVDDYYDADPTAERLQSVIAEWPKKNPINAPALPSKRQTQQHTKSESCSKKIPSNGPQINKASFHGVVWRTPSDERSLNELYEPGDGEKVALLKNWREVFRTSHPAIDRTRSRKGASLKPNEDTGHGRARAVDEALHNAGSRDFSVDSDYVVVDRLMDGEINTALSKACSPPPVHRSRVIESAVDLPVNSKMMEHEYPFDTHESYSETLELEARSPVGSPKAKPSLGGSRKRKASVSLDVEVAVDRTGPDTSLGSRSKRVAMKKTEEATGNTTASTEPVRRSVRSRSKK</sequence>
<feature type="region of interest" description="Disordered" evidence="1">
    <location>
        <begin position="84"/>
        <end position="124"/>
    </location>
</feature>
<keyword evidence="4" id="KW-1185">Reference proteome</keyword>
<dbReference type="VEuPathDB" id="FungiDB:EYZ11_010280"/>
<comment type="caution">
    <text evidence="3">The sequence shown here is derived from an EMBL/GenBank/DDBJ whole genome shotgun (WGS) entry which is preliminary data.</text>
</comment>
<accession>A0A4S3J5P9</accession>
<feature type="region of interest" description="Disordered" evidence="1">
    <location>
        <begin position="269"/>
        <end position="347"/>
    </location>
</feature>
<dbReference type="GeneID" id="54328489"/>
<name>A0A4S3J5P9_9EURO</name>
<dbReference type="Proteomes" id="UP000308092">
    <property type="component" value="Unassembled WGS sequence"/>
</dbReference>